<comment type="caution">
    <text evidence="1">The sequence shown here is derived from an EMBL/GenBank/DDBJ whole genome shotgun (WGS) entry which is preliminary data.</text>
</comment>
<dbReference type="Proteomes" id="UP000664203">
    <property type="component" value="Unassembled WGS sequence"/>
</dbReference>
<evidence type="ECO:0000313" key="1">
    <source>
        <dbReference type="EMBL" id="CAF9943122.1"/>
    </source>
</evidence>
<dbReference type="OrthoDB" id="5411387at2759"/>
<proteinExistence type="predicted"/>
<organism evidence="1 2">
    <name type="scientific">Alectoria fallacina</name>
    <dbReference type="NCBI Taxonomy" id="1903189"/>
    <lineage>
        <taxon>Eukaryota</taxon>
        <taxon>Fungi</taxon>
        <taxon>Dikarya</taxon>
        <taxon>Ascomycota</taxon>
        <taxon>Pezizomycotina</taxon>
        <taxon>Lecanoromycetes</taxon>
        <taxon>OSLEUM clade</taxon>
        <taxon>Lecanoromycetidae</taxon>
        <taxon>Lecanorales</taxon>
        <taxon>Lecanorineae</taxon>
        <taxon>Parmeliaceae</taxon>
        <taxon>Alectoria</taxon>
    </lineage>
</organism>
<protein>
    <submittedName>
        <fullName evidence="1">Uncharacterized protein</fullName>
    </submittedName>
</protein>
<evidence type="ECO:0000313" key="2">
    <source>
        <dbReference type="Proteomes" id="UP000664203"/>
    </source>
</evidence>
<sequence>ESNSFEIQLPRWRNRVHEYADMEERRGYAATLRLDRLGLKKNWQRRLGINYRVLHVKGKKPVWPY</sequence>
<feature type="non-terminal residue" evidence="1">
    <location>
        <position position="1"/>
    </location>
</feature>
<dbReference type="EMBL" id="CAJPDR010000898">
    <property type="protein sequence ID" value="CAF9943122.1"/>
    <property type="molecule type" value="Genomic_DNA"/>
</dbReference>
<reference evidence="1" key="1">
    <citation type="submission" date="2021-03" db="EMBL/GenBank/DDBJ databases">
        <authorList>
            <person name="Tagirdzhanova G."/>
        </authorList>
    </citation>
    <scope>NUCLEOTIDE SEQUENCE</scope>
</reference>
<keyword evidence="2" id="KW-1185">Reference proteome</keyword>
<dbReference type="AlphaFoldDB" id="A0A8H3J9J9"/>
<gene>
    <name evidence="1" type="ORF">ALECFALPRED_010624</name>
</gene>
<accession>A0A8H3J9J9</accession>
<name>A0A8H3J9J9_9LECA</name>